<dbReference type="RefSeq" id="WP_055037930.1">
    <property type="nucleotide sequence ID" value="NZ_AP014854.2"/>
</dbReference>
<comment type="similarity">
    <text evidence="1 2">Belongs to the HupG/HyaE family.</text>
</comment>
<keyword evidence="6" id="KW-1185">Reference proteome</keyword>
<evidence type="ECO:0000256" key="2">
    <source>
        <dbReference type="PIRNR" id="PIRNR038934"/>
    </source>
</evidence>
<proteinExistence type="inferred from homology"/>
<reference evidence="5" key="2">
    <citation type="submission" date="2015-11" db="EMBL/GenBank/DDBJ databases">
        <authorList>
            <person name="Zhang Y."/>
            <person name="Guo Z."/>
        </authorList>
    </citation>
    <scope>NUCLEOTIDE SEQUENCE</scope>
    <source>
        <strain evidence="5">1</strain>
    </source>
</reference>
<reference evidence="4" key="1">
    <citation type="journal article" date="2015" name="Genome Announc.">
        <title>Complete Genome Sequence of the Bacteriochlorophyll b-Producing Photosynthetic Bacterium Blastochloris viridis.</title>
        <authorList>
            <person name="Tsukatani Y."/>
            <person name="Hirose Y."/>
            <person name="Harada J."/>
            <person name="Misawa N."/>
            <person name="Mori K."/>
            <person name="Inoue K."/>
            <person name="Tamiaki H."/>
        </authorList>
    </citation>
    <scope>NUCLEOTIDE SEQUENCE [LARGE SCALE GENOMIC DNA]</scope>
    <source>
        <strain evidence="4">DSM 133</strain>
    </source>
</reference>
<dbReference type="Gene3D" id="3.40.30.10">
    <property type="entry name" value="Glutaredoxin"/>
    <property type="match status" value="1"/>
</dbReference>
<dbReference type="GO" id="GO:0003677">
    <property type="term" value="F:DNA binding"/>
    <property type="evidence" value="ECO:0007669"/>
    <property type="project" value="UniProtKB-KW"/>
</dbReference>
<name>A0A0H5BC41_BLAVI</name>
<evidence type="ECO:0000313" key="6">
    <source>
        <dbReference type="Proteomes" id="UP000065734"/>
    </source>
</evidence>
<sequence>MSALIEALVSRHGLALVDRRSIEAFLAPAAGEPAHALLFFTGDPAVRGETADVAVVLPQLLAAFHGRLRAAVVARDAEDALKRRFHVAVVPSLVVVRGAETVGVLPRIRDWSDYVARIAAWLDPQAPALAPSKGPRTEFSYSGQGGGA</sequence>
<accession>A0A0H5BC41</accession>
<reference evidence="6" key="3">
    <citation type="journal article" date="2016" name="Genome Announc.">
        <title>Revised genome sequence of the purple photosynthetic bacterium Blastochloris viridis.</title>
        <authorList>
            <person name="Liu L.N."/>
            <person name="Faulkner M."/>
            <person name="Liu X."/>
            <person name="Huang F."/>
            <person name="Darby A.C."/>
            <person name="Hall N."/>
        </authorList>
    </citation>
    <scope>NUCLEOTIDE SEQUENCE [LARGE SCALE GENOMIC DNA]</scope>
    <source>
        <strain evidence="6">ATCC 19567 / DSM 133 / F</strain>
    </source>
</reference>
<evidence type="ECO:0000313" key="4">
    <source>
        <dbReference type="EMBL" id="BAR99760.1"/>
    </source>
</evidence>
<dbReference type="STRING" id="1079.BVIR_2540"/>
<dbReference type="Pfam" id="PF07449">
    <property type="entry name" value="HyaE"/>
    <property type="match status" value="1"/>
</dbReference>
<keyword evidence="4" id="KW-0371">Homeobox</keyword>
<evidence type="ECO:0000256" key="1">
    <source>
        <dbReference type="ARBA" id="ARBA00009004"/>
    </source>
</evidence>
<evidence type="ECO:0000313" key="5">
    <source>
        <dbReference type="EMBL" id="CUU42968.1"/>
    </source>
</evidence>
<feature type="region of interest" description="Disordered" evidence="3">
    <location>
        <begin position="129"/>
        <end position="148"/>
    </location>
</feature>
<dbReference type="InterPro" id="IPR010893">
    <property type="entry name" value="NiFe-hyd_mat_HyaE"/>
</dbReference>
<gene>
    <name evidence="4" type="ORF">BV133_2167</name>
    <name evidence="5" type="ORF">BVIRIDIS_19840</name>
</gene>
<dbReference type="AlphaFoldDB" id="A0A0H5BC41"/>
<dbReference type="PIRSF" id="PIRSF038934">
    <property type="entry name" value="HyaE_HupG"/>
    <property type="match status" value="1"/>
</dbReference>
<dbReference type="EMBL" id="LN907867">
    <property type="protein sequence ID" value="CUU42968.1"/>
    <property type="molecule type" value="Genomic_DNA"/>
</dbReference>
<dbReference type="KEGG" id="bvr:BVIR_2540"/>
<dbReference type="InterPro" id="IPR036249">
    <property type="entry name" value="Thioredoxin-like_sf"/>
</dbReference>
<dbReference type="OrthoDB" id="6560050at2"/>
<evidence type="ECO:0000256" key="3">
    <source>
        <dbReference type="SAM" id="MobiDB-lite"/>
    </source>
</evidence>
<dbReference type="Proteomes" id="UP000065734">
    <property type="component" value="Chromosome I"/>
</dbReference>
<organism evidence="5 6">
    <name type="scientific">Blastochloris viridis</name>
    <name type="common">Rhodopseudomonas viridis</name>
    <dbReference type="NCBI Taxonomy" id="1079"/>
    <lineage>
        <taxon>Bacteria</taxon>
        <taxon>Pseudomonadati</taxon>
        <taxon>Pseudomonadota</taxon>
        <taxon>Alphaproteobacteria</taxon>
        <taxon>Hyphomicrobiales</taxon>
        <taxon>Blastochloridaceae</taxon>
        <taxon>Blastochloris</taxon>
    </lineage>
</organism>
<dbReference type="EMBL" id="AP014854">
    <property type="protein sequence ID" value="BAR99760.1"/>
    <property type="molecule type" value="Genomic_DNA"/>
</dbReference>
<protein>
    <recommendedName>
        <fullName evidence="2">Hydrogenase expression/formation protein</fullName>
    </recommendedName>
</protein>
<dbReference type="SUPFAM" id="SSF52833">
    <property type="entry name" value="Thioredoxin-like"/>
    <property type="match status" value="1"/>
</dbReference>